<evidence type="ECO:0000313" key="10">
    <source>
        <dbReference type="EMBL" id="SVB77546.1"/>
    </source>
</evidence>
<feature type="transmembrane region" description="Helical" evidence="8">
    <location>
        <begin position="240"/>
        <end position="258"/>
    </location>
</feature>
<dbReference type="EMBL" id="UINC01056931">
    <property type="protein sequence ID" value="SVB77546.1"/>
    <property type="molecule type" value="Genomic_DNA"/>
</dbReference>
<evidence type="ECO:0000259" key="9">
    <source>
        <dbReference type="Pfam" id="PF00909"/>
    </source>
</evidence>
<evidence type="ECO:0000256" key="5">
    <source>
        <dbReference type="ARBA" id="ARBA00022989"/>
    </source>
</evidence>
<feature type="transmembrane region" description="Helical" evidence="8">
    <location>
        <begin position="182"/>
        <end position="201"/>
    </location>
</feature>
<organism evidence="10">
    <name type="scientific">marine metagenome</name>
    <dbReference type="NCBI Taxonomy" id="408172"/>
    <lineage>
        <taxon>unclassified sequences</taxon>
        <taxon>metagenomes</taxon>
        <taxon>ecological metagenomes</taxon>
    </lineage>
</organism>
<feature type="transmembrane region" description="Helical" evidence="8">
    <location>
        <begin position="156"/>
        <end position="175"/>
    </location>
</feature>
<dbReference type="Pfam" id="PF00909">
    <property type="entry name" value="Ammonium_transp"/>
    <property type="match status" value="1"/>
</dbReference>
<feature type="transmembrane region" description="Helical" evidence="8">
    <location>
        <begin position="78"/>
        <end position="98"/>
    </location>
</feature>
<evidence type="ECO:0000256" key="2">
    <source>
        <dbReference type="ARBA" id="ARBA00005887"/>
    </source>
</evidence>
<sequence>MGGQDKSYGSYAEASDFFFQVVFVATAMSIVSGAIAERMKLIPFFIFTIILTGFIYPIQGYWKWGGGFLDQLGYADFAGSGVVHLCGATAALTAVLIIGPRMGKYTSEGKSRAIPGSNIPLASLGGLILWLGWFGFNGGSQLAIHTASDAIAVAQVFLNTNTAAAGGVIGALLMSKLFGGKVDVTMAINGALAGLVAITAGPDTPSAGLATLIGLIGGIIVYFAVIFIDKNLKIDDPVGAISVHGVVGIWGILAVPFSSDDASFGAQIIGALSIIVWTFITSYIFLKIIDVLFTLRSEAEDEDVGLDTSEIGVEAYPEFK</sequence>
<dbReference type="AlphaFoldDB" id="A0A382GQZ3"/>
<evidence type="ECO:0000256" key="3">
    <source>
        <dbReference type="ARBA" id="ARBA00022448"/>
    </source>
</evidence>
<proteinExistence type="inferred from homology"/>
<feature type="transmembrane region" description="Helical" evidence="8">
    <location>
        <begin position="41"/>
        <end position="58"/>
    </location>
</feature>
<accession>A0A382GQZ3</accession>
<feature type="transmembrane region" description="Helical" evidence="8">
    <location>
        <begin position="119"/>
        <end position="136"/>
    </location>
</feature>
<feature type="transmembrane region" description="Helical" evidence="8">
    <location>
        <begin position="207"/>
        <end position="228"/>
    </location>
</feature>
<feature type="domain" description="Ammonium transporter AmtB-like" evidence="9">
    <location>
        <begin position="6"/>
        <end position="316"/>
    </location>
</feature>
<dbReference type="PANTHER" id="PTHR11730:SF62">
    <property type="entry name" value="AMMONIUM TRANSPORTER SLL1017-RELATED"/>
    <property type="match status" value="1"/>
</dbReference>
<dbReference type="PROSITE" id="PS01219">
    <property type="entry name" value="AMMONIUM_TRANSP"/>
    <property type="match status" value="1"/>
</dbReference>
<reference evidence="10" key="1">
    <citation type="submission" date="2018-05" db="EMBL/GenBank/DDBJ databases">
        <authorList>
            <person name="Lanie J.A."/>
            <person name="Ng W.-L."/>
            <person name="Kazmierczak K.M."/>
            <person name="Andrzejewski T.M."/>
            <person name="Davidsen T.M."/>
            <person name="Wayne K.J."/>
            <person name="Tettelin H."/>
            <person name="Glass J.I."/>
            <person name="Rusch D."/>
            <person name="Podicherti R."/>
            <person name="Tsui H.-C.T."/>
            <person name="Winkler M.E."/>
        </authorList>
    </citation>
    <scope>NUCLEOTIDE SEQUENCE</scope>
</reference>
<keyword evidence="6 8" id="KW-0472">Membrane</keyword>
<feature type="transmembrane region" description="Helical" evidence="8">
    <location>
        <begin position="17"/>
        <end position="36"/>
    </location>
</feature>
<dbReference type="InterPro" id="IPR018047">
    <property type="entry name" value="Ammonium_transpt_CS"/>
</dbReference>
<dbReference type="Gene3D" id="1.10.3430.10">
    <property type="entry name" value="Ammonium transporter AmtB like domains"/>
    <property type="match status" value="1"/>
</dbReference>
<evidence type="ECO:0000256" key="4">
    <source>
        <dbReference type="ARBA" id="ARBA00022692"/>
    </source>
</evidence>
<dbReference type="InterPro" id="IPR029020">
    <property type="entry name" value="Ammonium/urea_transptr"/>
</dbReference>
<comment type="similarity">
    <text evidence="2">Belongs to the ammonia transporter channel (TC 1.A.11.2) family.</text>
</comment>
<gene>
    <name evidence="10" type="ORF">METZ01_LOCUS230400</name>
</gene>
<dbReference type="SUPFAM" id="SSF111352">
    <property type="entry name" value="Ammonium transporter"/>
    <property type="match status" value="1"/>
</dbReference>
<feature type="transmembrane region" description="Helical" evidence="8">
    <location>
        <begin position="264"/>
        <end position="286"/>
    </location>
</feature>
<evidence type="ECO:0000256" key="8">
    <source>
        <dbReference type="SAM" id="Phobius"/>
    </source>
</evidence>
<evidence type="ECO:0000256" key="7">
    <source>
        <dbReference type="ARBA" id="ARBA00023177"/>
    </source>
</evidence>
<keyword evidence="7" id="KW-0924">Ammonia transport</keyword>
<evidence type="ECO:0000256" key="1">
    <source>
        <dbReference type="ARBA" id="ARBA00004141"/>
    </source>
</evidence>
<keyword evidence="5 8" id="KW-1133">Transmembrane helix</keyword>
<dbReference type="GO" id="GO:0008519">
    <property type="term" value="F:ammonium channel activity"/>
    <property type="evidence" value="ECO:0007669"/>
    <property type="project" value="InterPro"/>
</dbReference>
<name>A0A382GQZ3_9ZZZZ</name>
<evidence type="ECO:0000256" key="6">
    <source>
        <dbReference type="ARBA" id="ARBA00023136"/>
    </source>
</evidence>
<keyword evidence="3" id="KW-0813">Transport</keyword>
<dbReference type="InterPro" id="IPR024041">
    <property type="entry name" value="NH4_transpt_AmtB-like_dom"/>
</dbReference>
<protein>
    <recommendedName>
        <fullName evidence="9">Ammonium transporter AmtB-like domain-containing protein</fullName>
    </recommendedName>
</protein>
<dbReference type="GO" id="GO:0016020">
    <property type="term" value="C:membrane"/>
    <property type="evidence" value="ECO:0007669"/>
    <property type="project" value="UniProtKB-SubCell"/>
</dbReference>
<dbReference type="GO" id="GO:0097272">
    <property type="term" value="P:ammonium homeostasis"/>
    <property type="evidence" value="ECO:0007669"/>
    <property type="project" value="TreeGrafter"/>
</dbReference>
<dbReference type="PANTHER" id="PTHR11730">
    <property type="entry name" value="AMMONIUM TRANSPORTER"/>
    <property type="match status" value="1"/>
</dbReference>
<keyword evidence="4 8" id="KW-0812">Transmembrane</keyword>
<comment type="subcellular location">
    <subcellularLocation>
        <location evidence="1">Membrane</location>
        <topology evidence="1">Multi-pass membrane protein</topology>
    </subcellularLocation>
</comment>